<dbReference type="Gene3D" id="3.60.130.10">
    <property type="entry name" value="Clavaminate synthase-like"/>
    <property type="match status" value="1"/>
</dbReference>
<evidence type="ECO:0000259" key="5">
    <source>
        <dbReference type="Pfam" id="PF02668"/>
    </source>
</evidence>
<accession>A0A059VZC3</accession>
<dbReference type="AlphaFoldDB" id="A0A059VZC3"/>
<evidence type="ECO:0000256" key="1">
    <source>
        <dbReference type="ARBA" id="ARBA00001954"/>
    </source>
</evidence>
<reference evidence="6 7" key="1">
    <citation type="journal article" date="2019" name="Microbiol. Resour. Announc.">
        <title>Draft Genome Sequence of the Most Traditional epsilon-Poly-l-Lysine Producer, Streptomyces albulus NBRC14147.</title>
        <authorList>
            <person name="Yamanaka K."/>
            <person name="Hamano Y."/>
        </authorList>
    </citation>
    <scope>NUCLEOTIDE SEQUENCE [LARGE SCALE GENOMIC DNA]</scope>
    <source>
        <strain evidence="6 7">NBRC 14147</strain>
    </source>
</reference>
<evidence type="ECO:0000256" key="4">
    <source>
        <dbReference type="ARBA" id="ARBA00023194"/>
    </source>
</evidence>
<dbReference type="InterPro" id="IPR003819">
    <property type="entry name" value="TauD/TfdA-like"/>
</dbReference>
<keyword evidence="3" id="KW-0408">Iron</keyword>
<evidence type="ECO:0000313" key="7">
    <source>
        <dbReference type="Proteomes" id="UP000288351"/>
    </source>
</evidence>
<comment type="caution">
    <text evidence="6">The sequence shown here is derived from an EMBL/GenBank/DDBJ whole genome shotgun (WGS) entry which is preliminary data.</text>
</comment>
<protein>
    <recommendedName>
        <fullName evidence="5">TauD/TfdA-like domain-containing protein</fullName>
    </recommendedName>
</protein>
<sequence length="335" mass="37062">MSSSPPQAAAYEVPARPGRPPMLLAESATDPVVWVVQHRAALRATVTEHGSVLVRGLGLRDAAGAAAAFRVLSPHLMADKESFAPRQTYAVGVYSSSKWPQNQPMCMHHELSYALELPGLMLFACLSAPDRGGVTGLADAAAVLDALPRRLVKRFERQGWLLTRTYNDEIGASVAEAFGTDDRATVERYCRANAIAFEWQPDGGLRTRQRRSAVVRHPVTGRRCWFNQIAFLNEWTIAPEIHEYLVDVYGREGLPFNTFFGNGDPIDADVVQLLNTVYENHTVREPWQAGDLMLVDNIRTAHSREPFEGSREIVVAMTDPVHLSDCSPTIEVTVK</sequence>
<dbReference type="InterPro" id="IPR050411">
    <property type="entry name" value="AlphaKG_dependent_hydroxylases"/>
</dbReference>
<gene>
    <name evidence="6" type="ORF">SALB_01248</name>
</gene>
<proteinExistence type="predicted"/>
<dbReference type="RefSeq" id="WP_037636889.1">
    <property type="nucleotide sequence ID" value="NZ_BHXC01000006.1"/>
</dbReference>
<feature type="domain" description="TauD/TfdA-like" evidence="5">
    <location>
        <begin position="37"/>
        <end position="317"/>
    </location>
</feature>
<dbReference type="PANTHER" id="PTHR10696:SF56">
    <property type="entry name" value="TAUD_TFDA-LIKE DOMAIN-CONTAINING PROTEIN"/>
    <property type="match status" value="1"/>
</dbReference>
<keyword evidence="4" id="KW-0045">Antibiotic biosynthesis</keyword>
<evidence type="ECO:0000256" key="2">
    <source>
        <dbReference type="ARBA" id="ARBA00023002"/>
    </source>
</evidence>
<keyword evidence="2" id="KW-0560">Oxidoreductase</keyword>
<organism evidence="6 7">
    <name type="scientific">Streptomyces noursei</name>
    <name type="common">Streptomyces albulus</name>
    <dbReference type="NCBI Taxonomy" id="1971"/>
    <lineage>
        <taxon>Bacteria</taxon>
        <taxon>Bacillati</taxon>
        <taxon>Actinomycetota</taxon>
        <taxon>Actinomycetes</taxon>
        <taxon>Kitasatosporales</taxon>
        <taxon>Streptomycetaceae</taxon>
        <taxon>Streptomyces</taxon>
    </lineage>
</organism>
<dbReference type="InterPro" id="IPR042098">
    <property type="entry name" value="TauD-like_sf"/>
</dbReference>
<comment type="cofactor">
    <cofactor evidence="1">
        <name>Fe(2+)</name>
        <dbReference type="ChEBI" id="CHEBI:29033"/>
    </cofactor>
</comment>
<dbReference type="PANTHER" id="PTHR10696">
    <property type="entry name" value="GAMMA-BUTYROBETAINE HYDROXYLASE-RELATED"/>
    <property type="match status" value="1"/>
</dbReference>
<dbReference type="GO" id="GO:0016491">
    <property type="term" value="F:oxidoreductase activity"/>
    <property type="evidence" value="ECO:0007669"/>
    <property type="project" value="UniProtKB-KW"/>
</dbReference>
<dbReference type="Pfam" id="PF02668">
    <property type="entry name" value="TauD"/>
    <property type="match status" value="1"/>
</dbReference>
<evidence type="ECO:0000313" key="6">
    <source>
        <dbReference type="EMBL" id="GCB88577.1"/>
    </source>
</evidence>
<dbReference type="Proteomes" id="UP000288351">
    <property type="component" value="Unassembled WGS sequence"/>
</dbReference>
<evidence type="ECO:0000256" key="3">
    <source>
        <dbReference type="ARBA" id="ARBA00023004"/>
    </source>
</evidence>
<dbReference type="eggNOG" id="COG2175">
    <property type="taxonomic scope" value="Bacteria"/>
</dbReference>
<dbReference type="STRING" id="68570.DC74_444"/>
<dbReference type="SUPFAM" id="SSF51197">
    <property type="entry name" value="Clavaminate synthase-like"/>
    <property type="match status" value="1"/>
</dbReference>
<dbReference type="GO" id="GO:0017000">
    <property type="term" value="P:antibiotic biosynthetic process"/>
    <property type="evidence" value="ECO:0007669"/>
    <property type="project" value="UniProtKB-KW"/>
</dbReference>
<name>A0A059VZC3_STRNR</name>
<dbReference type="EMBL" id="BHXC01000006">
    <property type="protein sequence ID" value="GCB88577.1"/>
    <property type="molecule type" value="Genomic_DNA"/>
</dbReference>